<evidence type="ECO:0000256" key="3">
    <source>
        <dbReference type="SAM" id="SignalP"/>
    </source>
</evidence>
<dbReference type="Proteomes" id="UP000628854">
    <property type="component" value="Unassembled WGS sequence"/>
</dbReference>
<keyword evidence="2" id="KW-0812">Transmembrane</keyword>
<keyword evidence="6" id="KW-1185">Reference proteome</keyword>
<proteinExistence type="predicted"/>
<evidence type="ECO:0000313" key="5">
    <source>
        <dbReference type="EMBL" id="GGB61791.1"/>
    </source>
</evidence>
<dbReference type="InterPro" id="IPR009875">
    <property type="entry name" value="PilZ_domain"/>
</dbReference>
<reference evidence="6" key="1">
    <citation type="journal article" date="2019" name="Int. J. Syst. Evol. Microbiol.">
        <title>The Global Catalogue of Microorganisms (GCM) 10K type strain sequencing project: providing services to taxonomists for standard genome sequencing and annotation.</title>
        <authorList>
            <consortium name="The Broad Institute Genomics Platform"/>
            <consortium name="The Broad Institute Genome Sequencing Center for Infectious Disease"/>
            <person name="Wu L."/>
            <person name="Ma J."/>
        </authorList>
    </citation>
    <scope>NUCLEOTIDE SEQUENCE [LARGE SCALE GENOMIC DNA]</scope>
    <source>
        <strain evidence="6">CGMCC 1.15928</strain>
    </source>
</reference>
<dbReference type="RefSeq" id="WP_084393488.1">
    <property type="nucleotide sequence ID" value="NZ_BMKF01000001.1"/>
</dbReference>
<keyword evidence="2" id="KW-0472">Membrane</keyword>
<keyword evidence="3" id="KW-0732">Signal</keyword>
<protein>
    <recommendedName>
        <fullName evidence="4">PilZ domain-containing protein</fullName>
    </recommendedName>
</protein>
<comment type="caution">
    <text evidence="5">The sequence shown here is derived from an EMBL/GenBank/DDBJ whole genome shotgun (WGS) entry which is preliminary data.</text>
</comment>
<evidence type="ECO:0000256" key="1">
    <source>
        <dbReference type="SAM" id="MobiDB-lite"/>
    </source>
</evidence>
<feature type="transmembrane region" description="Helical" evidence="2">
    <location>
        <begin position="210"/>
        <end position="227"/>
    </location>
</feature>
<feature type="region of interest" description="Disordered" evidence="1">
    <location>
        <begin position="156"/>
        <end position="200"/>
    </location>
</feature>
<dbReference type="Pfam" id="PF07238">
    <property type="entry name" value="PilZ"/>
    <property type="match status" value="1"/>
</dbReference>
<keyword evidence="2" id="KW-1133">Transmembrane helix</keyword>
<feature type="chain" id="PRO_5047399431" description="PilZ domain-containing protein" evidence="3">
    <location>
        <begin position="30"/>
        <end position="328"/>
    </location>
</feature>
<feature type="domain" description="PilZ" evidence="4">
    <location>
        <begin position="236"/>
        <end position="320"/>
    </location>
</feature>
<organism evidence="5 6">
    <name type="scientific">Henriciella pelagia</name>
    <dbReference type="NCBI Taxonomy" id="1977912"/>
    <lineage>
        <taxon>Bacteria</taxon>
        <taxon>Pseudomonadati</taxon>
        <taxon>Pseudomonadota</taxon>
        <taxon>Alphaproteobacteria</taxon>
        <taxon>Hyphomonadales</taxon>
        <taxon>Hyphomonadaceae</taxon>
        <taxon>Henriciella</taxon>
    </lineage>
</organism>
<dbReference type="SUPFAM" id="SSF141371">
    <property type="entry name" value="PilZ domain-like"/>
    <property type="match status" value="1"/>
</dbReference>
<name>A0ABQ1J9C2_9PROT</name>
<dbReference type="EMBL" id="BMKF01000001">
    <property type="protein sequence ID" value="GGB61791.1"/>
    <property type="molecule type" value="Genomic_DNA"/>
</dbReference>
<feature type="signal peptide" evidence="3">
    <location>
        <begin position="1"/>
        <end position="29"/>
    </location>
</feature>
<gene>
    <name evidence="5" type="ORF">GCM10011503_08000</name>
</gene>
<feature type="compositionally biased region" description="Polar residues" evidence="1">
    <location>
        <begin position="182"/>
        <end position="200"/>
    </location>
</feature>
<sequence>MEIETLHRYFGRHLTAALLCLGIVPSALADDTCSSLDDYLKLLIQVREVQAAGGAIIPKEDVAVLQERLQAWSATPVASGVENPESIQEELDTIRDYADSLQQTVNLYVLGREGIASDELKAQIPADVGDHLGKVQKMNGCVVANPPPVAKMRDQAGQFAGSAGSTPSTEEANDRAAMPGHGSQQLHTASAAQQRSTMDTVSQLNNPSNWLIMAAFIVGGIVSFAIAQTHTRRQVERSQRYHCNRFVIVRIGNRTVRAAITDITLQGMKLKHDGAITRKRVVAVEVDGMYLKATVRWLNEIFAGLKLTSDLSQSQLEQIISSNNAEVE</sequence>
<evidence type="ECO:0000259" key="4">
    <source>
        <dbReference type="Pfam" id="PF07238"/>
    </source>
</evidence>
<accession>A0ABQ1J9C2</accession>
<evidence type="ECO:0000313" key="6">
    <source>
        <dbReference type="Proteomes" id="UP000628854"/>
    </source>
</evidence>
<evidence type="ECO:0000256" key="2">
    <source>
        <dbReference type="SAM" id="Phobius"/>
    </source>
</evidence>